<reference evidence="2" key="1">
    <citation type="submission" date="2020-05" db="EMBL/GenBank/DDBJ databases">
        <title>Phylogenomic resolution of chytrid fungi.</title>
        <authorList>
            <person name="Stajich J.E."/>
            <person name="Amses K."/>
            <person name="Simmons R."/>
            <person name="Seto K."/>
            <person name="Myers J."/>
            <person name="Bonds A."/>
            <person name="Quandt C.A."/>
            <person name="Barry K."/>
            <person name="Liu P."/>
            <person name="Grigoriev I."/>
            <person name="Longcore J.E."/>
            <person name="James T.Y."/>
        </authorList>
    </citation>
    <scope>NUCLEOTIDE SEQUENCE</scope>
    <source>
        <strain evidence="2">JEL0318</strain>
    </source>
</reference>
<dbReference type="InterPro" id="IPR016137">
    <property type="entry name" value="RGS"/>
</dbReference>
<dbReference type="Gene3D" id="1.10.167.10">
    <property type="entry name" value="Regulator of G-protein Signalling 4, domain 2"/>
    <property type="match status" value="1"/>
</dbReference>
<dbReference type="PROSITE" id="PS50132">
    <property type="entry name" value="RGS"/>
    <property type="match status" value="1"/>
</dbReference>
<comment type="caution">
    <text evidence="2">The sequence shown here is derived from an EMBL/GenBank/DDBJ whole genome shotgun (WGS) entry which is preliminary data.</text>
</comment>
<dbReference type="Pfam" id="PF00615">
    <property type="entry name" value="RGS"/>
    <property type="match status" value="1"/>
</dbReference>
<dbReference type="Proteomes" id="UP001212841">
    <property type="component" value="Unassembled WGS sequence"/>
</dbReference>
<organism evidence="2 3">
    <name type="scientific">Rhizophlyctis rosea</name>
    <dbReference type="NCBI Taxonomy" id="64517"/>
    <lineage>
        <taxon>Eukaryota</taxon>
        <taxon>Fungi</taxon>
        <taxon>Fungi incertae sedis</taxon>
        <taxon>Chytridiomycota</taxon>
        <taxon>Chytridiomycota incertae sedis</taxon>
        <taxon>Chytridiomycetes</taxon>
        <taxon>Rhizophlyctidales</taxon>
        <taxon>Rhizophlyctidaceae</taxon>
        <taxon>Rhizophlyctis</taxon>
    </lineage>
</organism>
<dbReference type="InterPro" id="IPR036305">
    <property type="entry name" value="RGS_sf"/>
</dbReference>
<dbReference type="SUPFAM" id="SSF48097">
    <property type="entry name" value="Regulator of G-protein signaling, RGS"/>
    <property type="match status" value="1"/>
</dbReference>
<dbReference type="AlphaFoldDB" id="A0AAD5X0S2"/>
<gene>
    <name evidence="2" type="ORF">HK097_009959</name>
</gene>
<name>A0AAD5X0S2_9FUNG</name>
<dbReference type="EMBL" id="JADGJD010000700">
    <property type="protein sequence ID" value="KAJ3049048.1"/>
    <property type="molecule type" value="Genomic_DNA"/>
</dbReference>
<evidence type="ECO:0000313" key="2">
    <source>
        <dbReference type="EMBL" id="KAJ3049048.1"/>
    </source>
</evidence>
<evidence type="ECO:0000313" key="3">
    <source>
        <dbReference type="Proteomes" id="UP001212841"/>
    </source>
</evidence>
<keyword evidence="3" id="KW-1185">Reference proteome</keyword>
<protein>
    <recommendedName>
        <fullName evidence="1">RGS domain-containing protein</fullName>
    </recommendedName>
</protein>
<sequence>MEKLITLYLTPGGDREVNLPAVTRKKIVSEVKEKGNYHPDIFATAMEQTYQLMKTSSYPQFYKQAAAAATSAGRPIGERRITAPAASGAAQ</sequence>
<accession>A0AAD5X0S2</accession>
<dbReference type="InterPro" id="IPR044926">
    <property type="entry name" value="RGS_subdomain_2"/>
</dbReference>
<evidence type="ECO:0000259" key="1">
    <source>
        <dbReference type="PROSITE" id="PS50132"/>
    </source>
</evidence>
<feature type="domain" description="RGS" evidence="1">
    <location>
        <begin position="1"/>
        <end position="63"/>
    </location>
</feature>
<proteinExistence type="predicted"/>